<dbReference type="EMBL" id="JACSEA010000002">
    <property type="protein sequence ID" value="KAF7408155.1"/>
    <property type="molecule type" value="Genomic_DNA"/>
</dbReference>
<evidence type="ECO:0000256" key="1">
    <source>
        <dbReference type="SAM" id="MobiDB-lite"/>
    </source>
</evidence>
<gene>
    <name evidence="2" type="ORF">HZH66_002692</name>
</gene>
<sequence>MTMTDAESHDESRCALRINIALFASLMPPCRADDHLGGFRKCIDEDDDDDDDEDDDEDDDDNDGDDVDDEEEEKEKKNENENEEENVVVRLN</sequence>
<protein>
    <submittedName>
        <fullName evidence="2">Uncharacterized protein</fullName>
    </submittedName>
</protein>
<comment type="caution">
    <text evidence="2">The sequence shown here is derived from an EMBL/GenBank/DDBJ whole genome shotgun (WGS) entry which is preliminary data.</text>
</comment>
<evidence type="ECO:0000313" key="2">
    <source>
        <dbReference type="EMBL" id="KAF7408155.1"/>
    </source>
</evidence>
<dbReference type="Proteomes" id="UP000614350">
    <property type="component" value="Unassembled WGS sequence"/>
</dbReference>
<feature type="region of interest" description="Disordered" evidence="1">
    <location>
        <begin position="34"/>
        <end position="92"/>
    </location>
</feature>
<name>A0A834NGG9_VESVU</name>
<proteinExistence type="predicted"/>
<keyword evidence="3" id="KW-1185">Reference proteome</keyword>
<evidence type="ECO:0000313" key="3">
    <source>
        <dbReference type="Proteomes" id="UP000614350"/>
    </source>
</evidence>
<organism evidence="2 3">
    <name type="scientific">Vespula vulgaris</name>
    <name type="common">Yellow jacket</name>
    <name type="synonym">Wasp</name>
    <dbReference type="NCBI Taxonomy" id="7454"/>
    <lineage>
        <taxon>Eukaryota</taxon>
        <taxon>Metazoa</taxon>
        <taxon>Ecdysozoa</taxon>
        <taxon>Arthropoda</taxon>
        <taxon>Hexapoda</taxon>
        <taxon>Insecta</taxon>
        <taxon>Pterygota</taxon>
        <taxon>Neoptera</taxon>
        <taxon>Endopterygota</taxon>
        <taxon>Hymenoptera</taxon>
        <taxon>Apocrita</taxon>
        <taxon>Aculeata</taxon>
        <taxon>Vespoidea</taxon>
        <taxon>Vespidae</taxon>
        <taxon>Vespinae</taxon>
        <taxon>Vespula</taxon>
    </lineage>
</organism>
<reference evidence="2" key="1">
    <citation type="journal article" date="2020" name="G3 (Bethesda)">
        <title>High-Quality Assemblies for Three Invasive Social Wasps from the &lt;i&gt;Vespula&lt;/i&gt; Genus.</title>
        <authorList>
            <person name="Harrop T.W.R."/>
            <person name="Guhlin J."/>
            <person name="McLaughlin G.M."/>
            <person name="Permina E."/>
            <person name="Stockwell P."/>
            <person name="Gilligan J."/>
            <person name="Le Lec M.F."/>
            <person name="Gruber M.A.M."/>
            <person name="Quinn O."/>
            <person name="Lovegrove M."/>
            <person name="Duncan E.J."/>
            <person name="Remnant E.J."/>
            <person name="Van Eeckhoven J."/>
            <person name="Graham B."/>
            <person name="Knapp R.A."/>
            <person name="Langford K.W."/>
            <person name="Kronenberg Z."/>
            <person name="Press M.O."/>
            <person name="Eacker S.M."/>
            <person name="Wilson-Rankin E.E."/>
            <person name="Purcell J."/>
            <person name="Lester P.J."/>
            <person name="Dearden P.K."/>
        </authorList>
    </citation>
    <scope>NUCLEOTIDE SEQUENCE</scope>
    <source>
        <strain evidence="2">Marl-1</strain>
    </source>
</reference>
<feature type="compositionally biased region" description="Acidic residues" evidence="1">
    <location>
        <begin position="44"/>
        <end position="73"/>
    </location>
</feature>
<accession>A0A834NGG9</accession>
<dbReference type="AlphaFoldDB" id="A0A834NGG9"/>
<feature type="compositionally biased region" description="Basic and acidic residues" evidence="1">
    <location>
        <begin position="34"/>
        <end position="43"/>
    </location>
</feature>